<dbReference type="STRING" id="1076935.U4KYJ5"/>
<feature type="region of interest" description="Disordered" evidence="3">
    <location>
        <begin position="403"/>
        <end position="516"/>
    </location>
</feature>
<feature type="region of interest" description="Disordered" evidence="3">
    <location>
        <begin position="142"/>
        <end position="170"/>
    </location>
</feature>
<evidence type="ECO:0000256" key="3">
    <source>
        <dbReference type="SAM" id="MobiDB-lite"/>
    </source>
</evidence>
<name>U4KYJ5_PYROM</name>
<accession>U4KYJ5</accession>
<evidence type="ECO:0000313" key="4">
    <source>
        <dbReference type="EMBL" id="CCX04689.1"/>
    </source>
</evidence>
<dbReference type="Proteomes" id="UP000018144">
    <property type="component" value="Unassembled WGS sequence"/>
</dbReference>
<feature type="compositionally biased region" description="Basic and acidic residues" evidence="3">
    <location>
        <begin position="142"/>
        <end position="152"/>
    </location>
</feature>
<evidence type="ECO:0000313" key="5">
    <source>
        <dbReference type="Proteomes" id="UP000018144"/>
    </source>
</evidence>
<organism evidence="4 5">
    <name type="scientific">Pyronema omphalodes (strain CBS 100304)</name>
    <name type="common">Pyronema confluens</name>
    <dbReference type="NCBI Taxonomy" id="1076935"/>
    <lineage>
        <taxon>Eukaryota</taxon>
        <taxon>Fungi</taxon>
        <taxon>Dikarya</taxon>
        <taxon>Ascomycota</taxon>
        <taxon>Pezizomycotina</taxon>
        <taxon>Pezizomycetes</taxon>
        <taxon>Pezizales</taxon>
        <taxon>Pyronemataceae</taxon>
        <taxon>Pyronema</taxon>
    </lineage>
</organism>
<feature type="compositionally biased region" description="Polar residues" evidence="3">
    <location>
        <begin position="25"/>
        <end position="39"/>
    </location>
</feature>
<feature type="region of interest" description="Disordered" evidence="3">
    <location>
        <begin position="654"/>
        <end position="715"/>
    </location>
</feature>
<evidence type="ECO:0000256" key="1">
    <source>
        <dbReference type="ARBA" id="ARBA00023054"/>
    </source>
</evidence>
<dbReference type="AlphaFoldDB" id="U4KYJ5"/>
<reference evidence="4 5" key="1">
    <citation type="journal article" date="2013" name="PLoS Genet.">
        <title>The genome and development-dependent transcriptomes of Pyronema confluens: a window into fungal evolution.</title>
        <authorList>
            <person name="Traeger S."/>
            <person name="Altegoer F."/>
            <person name="Freitag M."/>
            <person name="Gabaldon T."/>
            <person name="Kempken F."/>
            <person name="Kumar A."/>
            <person name="Marcet-Houben M."/>
            <person name="Poggeler S."/>
            <person name="Stajich J.E."/>
            <person name="Nowrousian M."/>
        </authorList>
    </citation>
    <scope>NUCLEOTIDE SEQUENCE [LARGE SCALE GENOMIC DNA]</scope>
    <source>
        <strain evidence="5">CBS 100304</strain>
        <tissue evidence="4">Vegetative mycelium</tissue>
    </source>
</reference>
<keyword evidence="1 2" id="KW-0175">Coiled coil</keyword>
<keyword evidence="5" id="KW-1185">Reference proteome</keyword>
<gene>
    <name evidence="4" type="ORF">PCON_03292</name>
</gene>
<dbReference type="PANTHER" id="PTHR23160">
    <property type="entry name" value="SYNAPTONEMAL COMPLEX PROTEIN-RELATED"/>
    <property type="match status" value="1"/>
</dbReference>
<proteinExistence type="predicted"/>
<feature type="compositionally biased region" description="Basic residues" evidence="3">
    <location>
        <begin position="412"/>
        <end position="425"/>
    </location>
</feature>
<feature type="compositionally biased region" description="Low complexity" evidence="3">
    <location>
        <begin position="441"/>
        <end position="472"/>
    </location>
</feature>
<feature type="compositionally biased region" description="Basic and acidic residues" evidence="3">
    <location>
        <begin position="473"/>
        <end position="484"/>
    </location>
</feature>
<feature type="region of interest" description="Disordered" evidence="3">
    <location>
        <begin position="1"/>
        <end position="52"/>
    </location>
</feature>
<feature type="compositionally biased region" description="Basic and acidic residues" evidence="3">
    <location>
        <begin position="698"/>
        <end position="713"/>
    </location>
</feature>
<feature type="coiled-coil region" evidence="2">
    <location>
        <begin position="334"/>
        <end position="361"/>
    </location>
</feature>
<dbReference type="EMBL" id="HF935214">
    <property type="protein sequence ID" value="CCX04689.1"/>
    <property type="molecule type" value="Genomic_DNA"/>
</dbReference>
<dbReference type="PANTHER" id="PTHR23160:SF19">
    <property type="entry name" value="MYOSIN HEAVY CHAIN-RELATED PROTEIN"/>
    <property type="match status" value="1"/>
</dbReference>
<sequence>MPGIYFLNTPPQPSLPYPKYHKGTEPNTPTEKNPYTTPRNPKRTYYPRTQERSRTALQYPPVMSVAVDSDDEDQTLESLTRSLTMERPPVSPSLSPTVAVCCCGSDSCESLRKTQTMLQDLENQMRIAGTLGKALLNRHERSMAEAESREQEASNTISKLEETNSKLEAENLNTTDENERLIEALERLTSDMVLSELRVKELQQDLDATHAELSRVSAHAARTAVLEAQLAVLESEQAELRNTIATTREEEIAARHRWQRAEKQLAELENQLDRILQEHNVEKVRSENIRERLEQRKLQLQREGNGSNPVADKGALSRFMKEILAENGHLQLGIAELRDLLAQSQEEVDKLRQQLEDLDSSNPQHAPLPDRILTPSLSMELATGATAAAAGAAISVVHHHHHYPTPAAPKQLHQKPRLRPKKKRTPAIEHLNALRIKNLESSGPSSAPSGSKRWSTSTGAYSSSPPSSFRESSIFDRYETEDASSRPTSVDSNYPPPWPKKPTRGHSRYPSNAPPPFTILHTTEEISESSEPSGSPIVGGNGGFSNSAFNGDFEAPRPALRRMRSHDSILSIKLDQHQHHQSLAPPGEYLSATLSVSRKSSGSFNTRTPLPLLRPQDRDADYATAIVQRVEVGEVHSNFHVSIGAYDRLRGLQEARRRSSGGSGVSGASAPGGPEGQGGKKSGWFWKYVTLAPGGWKPGREERPMTREGEQATKKKVAVEVLDEELLRESLVDGPGLS</sequence>
<dbReference type="eggNOG" id="ENOG502S0V0">
    <property type="taxonomic scope" value="Eukaryota"/>
</dbReference>
<protein>
    <submittedName>
        <fullName evidence="4">Uncharacterized protein</fullName>
    </submittedName>
</protein>
<feature type="compositionally biased region" description="Basic and acidic residues" evidence="3">
    <location>
        <begin position="159"/>
        <end position="169"/>
    </location>
</feature>
<dbReference type="OrthoDB" id="4088568at2759"/>
<evidence type="ECO:0000256" key="2">
    <source>
        <dbReference type="SAM" id="Coils"/>
    </source>
</evidence>